<evidence type="ECO:0000313" key="16">
    <source>
        <dbReference type="RefSeq" id="XP_022942033.1"/>
    </source>
</evidence>
<keyword evidence="10" id="KW-0862">Zinc</keyword>
<dbReference type="KEGG" id="cmos:111447222"/>
<evidence type="ECO:0000256" key="10">
    <source>
        <dbReference type="ARBA" id="ARBA00022833"/>
    </source>
</evidence>
<dbReference type="EC" id="3.1.26.5" evidence="4"/>
<dbReference type="Pfam" id="PF17177">
    <property type="entry name" value="PPR_long"/>
    <property type="match status" value="1"/>
</dbReference>
<evidence type="ECO:0000256" key="5">
    <source>
        <dbReference type="ARBA" id="ARBA00022694"/>
    </source>
</evidence>
<keyword evidence="11" id="KW-0460">Magnesium</keyword>
<keyword evidence="9" id="KW-0378">Hydrolase</keyword>
<comment type="cofactor">
    <cofactor evidence="2">
        <name>Mg(2+)</name>
        <dbReference type="ChEBI" id="CHEBI:18420"/>
    </cofactor>
</comment>
<gene>
    <name evidence="16" type="primary">LOC111447222</name>
</gene>
<sequence>MDSTSSPKARKKSKKPSPEVKFHLDLTNCSRKKDLLSAITLYDSAVSEKFKFNQQHFNTLLYLCSTEISDPLLKESAVSFGFRVYNHLQSVGVIPNEATITAVARLAAAKGDGDCAFELVKNIDKYKVTPRLRTYDPALLYFCENLEVEKAYEVEQHMDSAEVVLEEPQISALLKASSERGKGDRVYEYLHKLRRSVKCVSESTAKAIEDWFCSENASDIGELSLDVGLIREAVLSNGGGWHGKGWIGKGNWRVKRTNVDSSGKCCCCAEQLASVDISCAEAESFAQSLAALAIERETQTNFRSFQEWLELHNDCDAIIDGANIGLYQQNFADSGFNLPQVEAVVNELCKMSGGKWPLIFWHNKRTRALLDNSSQRRLVEEWINNDVLYTTPVGSNDDWYWLYAAVKLKCLLVTNDEMRDHIFELLKNDLFLRWKEKHQIRYTFVKGQLGFEMPPLYSVVIQESETGSWHVPIAGNDSESERTWLCVTRPGASAASSKLVNVGTSENVEARGSCAPMSVSSYNDAAIARKRKERPS</sequence>
<evidence type="ECO:0000259" key="14">
    <source>
        <dbReference type="Pfam" id="PF17177"/>
    </source>
</evidence>
<dbReference type="Gene3D" id="1.25.40.10">
    <property type="entry name" value="Tetratricopeptide repeat domain"/>
    <property type="match status" value="1"/>
</dbReference>
<evidence type="ECO:0000256" key="9">
    <source>
        <dbReference type="ARBA" id="ARBA00022801"/>
    </source>
</evidence>
<protein>
    <recommendedName>
        <fullName evidence="4">ribonuclease P</fullName>
        <ecNumber evidence="4">3.1.26.5</ecNumber>
    </recommendedName>
</protein>
<evidence type="ECO:0000256" key="11">
    <source>
        <dbReference type="ARBA" id="ARBA00022842"/>
    </source>
</evidence>
<dbReference type="FunFam" id="1.25.40.10:FF:003531">
    <property type="entry name" value="Uncharacterized protein"/>
    <property type="match status" value="1"/>
</dbReference>
<accession>A0A6J1FTQ8</accession>
<evidence type="ECO:0000313" key="15">
    <source>
        <dbReference type="Proteomes" id="UP000504609"/>
    </source>
</evidence>
<dbReference type="Proteomes" id="UP000504609">
    <property type="component" value="Unplaced"/>
</dbReference>
<dbReference type="GO" id="GO:0046872">
    <property type="term" value="F:metal ion binding"/>
    <property type="evidence" value="ECO:0007669"/>
    <property type="project" value="UniProtKB-KW"/>
</dbReference>
<evidence type="ECO:0000256" key="7">
    <source>
        <dbReference type="ARBA" id="ARBA00022723"/>
    </source>
</evidence>
<dbReference type="Gene3D" id="3.40.50.11980">
    <property type="match status" value="1"/>
</dbReference>
<evidence type="ECO:0000256" key="1">
    <source>
        <dbReference type="ARBA" id="ARBA00000928"/>
    </source>
</evidence>
<keyword evidence="6" id="KW-0540">Nuclease</keyword>
<dbReference type="GeneID" id="111447222"/>
<evidence type="ECO:0000256" key="4">
    <source>
        <dbReference type="ARBA" id="ARBA00012179"/>
    </source>
</evidence>
<keyword evidence="8" id="KW-0677">Repeat</keyword>
<dbReference type="GO" id="GO:0001682">
    <property type="term" value="P:tRNA 5'-leader removal"/>
    <property type="evidence" value="ECO:0007669"/>
    <property type="project" value="UniProtKB-ARBA"/>
</dbReference>
<feature type="domain" description="PROP1-like PPR" evidence="14">
    <location>
        <begin position="10"/>
        <end position="218"/>
    </location>
</feature>
<reference evidence="16" key="1">
    <citation type="submission" date="2025-08" db="UniProtKB">
        <authorList>
            <consortium name="RefSeq"/>
        </authorList>
    </citation>
    <scope>IDENTIFICATION</scope>
    <source>
        <tissue evidence="16">Young leaves</tissue>
    </source>
</reference>
<dbReference type="InterPro" id="IPR033443">
    <property type="entry name" value="PROP1-like_PPR_dom"/>
</dbReference>
<organism evidence="15 16">
    <name type="scientific">Cucurbita moschata</name>
    <name type="common">Winter crookneck squash</name>
    <name type="synonym">Cucurbita pepo var. moschata</name>
    <dbReference type="NCBI Taxonomy" id="3662"/>
    <lineage>
        <taxon>Eukaryota</taxon>
        <taxon>Viridiplantae</taxon>
        <taxon>Streptophyta</taxon>
        <taxon>Embryophyta</taxon>
        <taxon>Tracheophyta</taxon>
        <taxon>Spermatophyta</taxon>
        <taxon>Magnoliopsida</taxon>
        <taxon>eudicotyledons</taxon>
        <taxon>Gunneridae</taxon>
        <taxon>Pentapetalae</taxon>
        <taxon>rosids</taxon>
        <taxon>fabids</taxon>
        <taxon>Cucurbitales</taxon>
        <taxon>Cucurbitaceae</taxon>
        <taxon>Cucurbiteae</taxon>
        <taxon>Cucurbita</taxon>
    </lineage>
</organism>
<dbReference type="InterPro" id="IPR031595">
    <property type="entry name" value="PRORP_C"/>
</dbReference>
<evidence type="ECO:0000259" key="13">
    <source>
        <dbReference type="Pfam" id="PF16953"/>
    </source>
</evidence>
<comment type="catalytic activity">
    <reaction evidence="1">
        <text>Endonucleolytic cleavage of RNA, removing 5'-extranucleotides from tRNA precursor.</text>
        <dbReference type="EC" id="3.1.26.5"/>
    </reaction>
</comment>
<dbReference type="Pfam" id="PF16953">
    <property type="entry name" value="PRORP"/>
    <property type="match status" value="1"/>
</dbReference>
<keyword evidence="12" id="KW-0464">Manganese</keyword>
<feature type="domain" description="PRORP" evidence="13">
    <location>
        <begin position="259"/>
        <end position="486"/>
    </location>
</feature>
<dbReference type="InterPro" id="IPR011990">
    <property type="entry name" value="TPR-like_helical_dom_sf"/>
</dbReference>
<keyword evidence="5" id="KW-0819">tRNA processing</keyword>
<dbReference type="PANTHER" id="PTHR13547">
    <property type="match status" value="1"/>
</dbReference>
<dbReference type="PANTHER" id="PTHR13547:SF13">
    <property type="entry name" value="PROTEINACEOUS RNASE P 2"/>
    <property type="match status" value="1"/>
</dbReference>
<dbReference type="GO" id="GO:0004526">
    <property type="term" value="F:ribonuclease P activity"/>
    <property type="evidence" value="ECO:0007669"/>
    <property type="project" value="UniProtKB-EC"/>
</dbReference>
<name>A0A6J1FTQ8_CUCMO</name>
<proteinExistence type="inferred from homology"/>
<dbReference type="RefSeq" id="XP_022942033.1">
    <property type="nucleotide sequence ID" value="XM_023086265.1"/>
</dbReference>
<evidence type="ECO:0000256" key="6">
    <source>
        <dbReference type="ARBA" id="ARBA00022722"/>
    </source>
</evidence>
<dbReference type="FunFam" id="3.40.50.11980:FF:000002">
    <property type="entry name" value="Proteinaceous RNase P 2"/>
    <property type="match status" value="1"/>
</dbReference>
<evidence type="ECO:0000256" key="3">
    <source>
        <dbReference type="ARBA" id="ARBA00007626"/>
    </source>
</evidence>
<evidence type="ECO:0000256" key="8">
    <source>
        <dbReference type="ARBA" id="ARBA00022737"/>
    </source>
</evidence>
<evidence type="ECO:0000256" key="12">
    <source>
        <dbReference type="ARBA" id="ARBA00023211"/>
    </source>
</evidence>
<evidence type="ECO:0000256" key="2">
    <source>
        <dbReference type="ARBA" id="ARBA00001946"/>
    </source>
</evidence>
<keyword evidence="15" id="KW-1185">Reference proteome</keyword>
<comment type="similarity">
    <text evidence="3">Belongs to the PPR family. P subfamily.</text>
</comment>
<dbReference type="AlphaFoldDB" id="A0A6J1FTQ8"/>
<keyword evidence="7" id="KW-0479">Metal-binding</keyword>